<dbReference type="SMART" id="SM00398">
    <property type="entry name" value="HMG"/>
    <property type="match status" value="1"/>
</dbReference>
<dbReference type="CDD" id="cd05526">
    <property type="entry name" value="Bromo_polybromo_VI"/>
    <property type="match status" value="1"/>
</dbReference>
<evidence type="ECO:0000256" key="2">
    <source>
        <dbReference type="ARBA" id="ARBA00022737"/>
    </source>
</evidence>
<name>A0A553NNP9_TIGCA</name>
<evidence type="ECO:0000256" key="10">
    <source>
        <dbReference type="PROSITE-ProRule" id="PRU00267"/>
    </source>
</evidence>
<dbReference type="Gene3D" id="1.20.920.10">
    <property type="entry name" value="Bromodomain-like"/>
    <property type="match status" value="6"/>
</dbReference>
<feature type="domain" description="BAH" evidence="17">
    <location>
        <begin position="1417"/>
        <end position="1535"/>
    </location>
</feature>
<organism evidence="18 19">
    <name type="scientific">Tigriopus californicus</name>
    <name type="common">Marine copepod</name>
    <dbReference type="NCBI Taxonomy" id="6832"/>
    <lineage>
        <taxon>Eukaryota</taxon>
        <taxon>Metazoa</taxon>
        <taxon>Ecdysozoa</taxon>
        <taxon>Arthropoda</taxon>
        <taxon>Crustacea</taxon>
        <taxon>Multicrustacea</taxon>
        <taxon>Hexanauplia</taxon>
        <taxon>Copepoda</taxon>
        <taxon>Harpacticoida</taxon>
        <taxon>Harpacticidae</taxon>
        <taxon>Tigriopus</taxon>
    </lineage>
</organism>
<dbReference type="InterPro" id="IPR009071">
    <property type="entry name" value="HMG_box_dom"/>
</dbReference>
<feature type="coiled-coil region" evidence="11">
    <location>
        <begin position="1559"/>
        <end position="1586"/>
    </location>
</feature>
<dbReference type="InterPro" id="IPR001739">
    <property type="entry name" value="Methyl_CpG_DNA-bd"/>
</dbReference>
<feature type="region of interest" description="Disordered" evidence="12">
    <location>
        <begin position="1383"/>
        <end position="1411"/>
    </location>
</feature>
<feature type="compositionally biased region" description="Basic and acidic residues" evidence="12">
    <location>
        <begin position="578"/>
        <end position="588"/>
    </location>
</feature>
<feature type="region of interest" description="Disordered" evidence="12">
    <location>
        <begin position="991"/>
        <end position="1015"/>
    </location>
</feature>
<dbReference type="PROSITE" id="PS50982">
    <property type="entry name" value="MBD"/>
    <property type="match status" value="1"/>
</dbReference>
<dbReference type="InterPro" id="IPR036236">
    <property type="entry name" value="Znf_C2H2_sf"/>
</dbReference>
<dbReference type="STRING" id="6832.A0A553NNP9"/>
<feature type="domain" description="Bromo" evidence="13">
    <location>
        <begin position="1152"/>
        <end position="1222"/>
    </location>
</feature>
<feature type="domain" description="Bromo" evidence="13">
    <location>
        <begin position="621"/>
        <end position="691"/>
    </location>
</feature>
<dbReference type="PRINTS" id="PR00503">
    <property type="entry name" value="BROMODOMAIN"/>
</dbReference>
<dbReference type="InterPro" id="IPR016177">
    <property type="entry name" value="DNA-bd_dom_sf"/>
</dbReference>
<evidence type="ECO:0000259" key="17">
    <source>
        <dbReference type="PROSITE" id="PS51038"/>
    </source>
</evidence>
<evidence type="ECO:0000313" key="18">
    <source>
        <dbReference type="EMBL" id="TRY67072.1"/>
    </source>
</evidence>
<dbReference type="PANTHER" id="PTHR16062">
    <property type="entry name" value="SWI/SNF-RELATED"/>
    <property type="match status" value="1"/>
</dbReference>
<feature type="domain" description="Bromo" evidence="13">
    <location>
        <begin position="749"/>
        <end position="819"/>
    </location>
</feature>
<dbReference type="SUPFAM" id="SSF47370">
    <property type="entry name" value="Bromodomain"/>
    <property type="match status" value="6"/>
</dbReference>
<feature type="compositionally biased region" description="Low complexity" evidence="12">
    <location>
        <begin position="207"/>
        <end position="218"/>
    </location>
</feature>
<reference evidence="18 19" key="1">
    <citation type="journal article" date="2018" name="Nat. Ecol. Evol.">
        <title>Genomic signatures of mitonuclear coevolution across populations of Tigriopus californicus.</title>
        <authorList>
            <person name="Barreto F.S."/>
            <person name="Watson E.T."/>
            <person name="Lima T.G."/>
            <person name="Willett C.S."/>
            <person name="Edmands S."/>
            <person name="Li W."/>
            <person name="Burton R.S."/>
        </authorList>
    </citation>
    <scope>NUCLEOTIDE SEQUENCE [LARGE SCALE GENOMIC DNA]</scope>
    <source>
        <strain evidence="18 19">San Diego</strain>
    </source>
</reference>
<dbReference type="Gene3D" id="3.30.160.60">
    <property type="entry name" value="Classic Zinc Finger"/>
    <property type="match status" value="1"/>
</dbReference>
<keyword evidence="4" id="KW-0805">Transcription regulation</keyword>
<dbReference type="PROSITE" id="PS00028">
    <property type="entry name" value="ZINC_FINGER_C2H2_1"/>
    <property type="match status" value="1"/>
</dbReference>
<evidence type="ECO:0000259" key="15">
    <source>
        <dbReference type="PROSITE" id="PS50157"/>
    </source>
</evidence>
<feature type="region of interest" description="Disordered" evidence="12">
    <location>
        <begin position="174"/>
        <end position="193"/>
    </location>
</feature>
<dbReference type="InterPro" id="IPR001487">
    <property type="entry name" value="Bromodomain"/>
</dbReference>
<feature type="region of interest" description="Disordered" evidence="12">
    <location>
        <begin position="559"/>
        <end position="604"/>
    </location>
</feature>
<feature type="compositionally biased region" description="Low complexity" evidence="12">
    <location>
        <begin position="1801"/>
        <end position="1820"/>
    </location>
</feature>
<feature type="domain" description="Bromo" evidence="13">
    <location>
        <begin position="901"/>
        <end position="971"/>
    </location>
</feature>
<dbReference type="PROSITE" id="PS00633">
    <property type="entry name" value="BROMODOMAIN_1"/>
    <property type="match status" value="3"/>
</dbReference>
<sequence>MAAHLFSESGQMQEVNIPDIFDVLEEGENEGAVKYLLGFGSSGEDEGLVPVVDIPIQSMDPAKVVNVPPSMTSMGMVQGTSSLLQATVSTTSQDGSVSSGEIPAIRKRDTSGAKAIFACDCCGKAFTTKFNLKRHINMHCHKSKEAGVPIQGPPSANQPSKKYVQGRLCRIRENEPGSHKLDSGVPGSDGAQVLTTMGTLGSYQNTNSSSSSSSSNSSDNPTSHISPQFRTLIQTSVPSQASPTPSLNLSPASLPVQPLPEASLQIIQDLNNHSPTAVSSAANVPAQVTTYTVPVTNGPLPSGNLVTSYTLSPNQPIRPISVITSNPLSLSNVVVPTTSNFSLVRNSAASQVLNKPPTTIPLLQTVQQAAKVIQIGNTAVPATFSVCVNVNPSSLQSSGASHDSQVTTVPSNASVIITSSVVPQDLFDNSEPFSPDGILLSSVGAEASPSDEGSKMSKSFLGLSGLNPDHKAAVTKRIEQVPKGWVRKVVLDEDGCHHVLYFNANGKNFSSEEEVTEYFLRLGYSLSPGAFNFEISDARKAGQIHAIQKSNQSRVIITNNNKAMPPKRRLSSVGGVNEDSRDGSEERSSITPEPGRKRKRMDPQQQMQMLFDFLRRYKREDGSELCEPFIRAPKRRTDPEYYDVVADPIDMLRIQQKLKTDEYTDLTELKADFDKLITNAHKFYADDSDEYEAASEVKDLLDKAVIKLEMGEDPVHSLGNREESDDSEGNEMLEELFAMVIQATDPADGNRPLHLAFRLLPSQTRYPEYYKVITDPLDLKLIGAKIRDNVYETLDELEEDLSLVFKNAMHFNEPGSLIYRDAKTLAKLVKTKKYELEVNKVARENRGSRTRRSIVKKFYSTELAELQYEDSESEESEGEDIDYDDPLWALYGHVRYFETPSGVKLGEPFLNLPSKRELPDYYEVISQPMSLNQIRKKLKGNEYSQLSNLAEDLQVMFENCKAYNRPDSRLYKEGVKLQKITNAKLEELQLEEEEDVQAHDESGAPIKTPRSPRDPMRKRMRVLYNTVLNHKRNGVQIISMFMEKPSKKDYPDYYEIISSPMDMNTINEKIKNAQYKSEDDMISDMKQMFTNCRRYNEDGSDIYEDANVLEKVLMAKARDMGLTGRGRKKKSYRASEKIKSLTETLRDHKDSKGRQLSLIFLKLPNPKEFPDYFEVIKNPVDFEKITSKMKQGVYNSLEECLADFVLMFDNACKYNEPDSQIYKDALTLQSLATRTCRTLQDDDNSVPDVQAAVHDILTYIFIAMYNHQDSEDRCFSDSFSELPEYDEIGGKQVRALSMDLIKRRLDQGLYKRLDTFQRDIFAVMERARNLSRTDSQVFEDSVELQTFFIKIRDEACSNGDVLQSRALLYTLKDLNAAVSALKSQKRGTELPEDENSRDVKEEHDQDASTSTVTFNEQDYHVGEFVYVEGPDKSSEPYIYVIENIFTNKEGQQMMYGNQFFRPVETFHVSSRKFLENEVFRSDVHKSVPLSTICGRCMVVPVREYFRSKPEGFEDKDLYVCESRYQSRARSFKKMKMFWNIPDHINMIPRDEPLEPKRVMSVFKERIEKHKEEIEEIDSMVRSLEEELPSNVIWANPDASAQVQENRTYYEQYTIPGPITLRRGDAVYVRSENGKNLIAQIDLMWTGEDGMAYFHGPWFVTPREIPHYSTHTFYKQESFLSTISDSNPLLSVVGRCCVLESKDYIISRPTQYKETDVYICESIYDESKRMIRGSLDEGLKQYEHSEAVQADEVYFFKHPIVVQKEPSPNAPPVVVPNVVGNTTPMKQGVSVMEVDNEDSLDAPPSVASSDTATPTPTPASTKKAKGPAKKHVTPYIVYSSDIRKKITEEHKNCSFGDISRLVGEKQKAKLQKRNGYQIFSSQLWVRVKAEMGSFADTSREIGVQWKQLNDTERQVYEEKAKRQNEENALKFQMEQEKVEQERYIEGLSSDSQVMSNWEKQLNATKENTKTDEAKLPAHWLADNGEHGASSLTKPFLLLTTNVSGIQIGVSTNISPKVRMVSSLSSTSVMANRGSTQN</sequence>
<keyword evidence="11" id="KW-0175">Coiled coil</keyword>
<dbReference type="PANTHER" id="PTHR16062:SF19">
    <property type="entry name" value="PROTEIN POLYBROMO-1"/>
    <property type="match status" value="1"/>
</dbReference>
<keyword evidence="9" id="KW-0862">Zinc</keyword>
<feature type="DNA-binding region" description="HMG box" evidence="10">
    <location>
        <begin position="1827"/>
        <end position="1934"/>
    </location>
</feature>
<proteinExistence type="predicted"/>
<dbReference type="Gene3D" id="2.30.30.490">
    <property type="match status" value="2"/>
</dbReference>
<gene>
    <name evidence="18" type="ORF">TCAL_03452</name>
</gene>
<evidence type="ECO:0000256" key="8">
    <source>
        <dbReference type="PROSITE-ProRule" id="PRU00035"/>
    </source>
</evidence>
<dbReference type="GO" id="GO:0003682">
    <property type="term" value="F:chromatin binding"/>
    <property type="evidence" value="ECO:0007669"/>
    <property type="project" value="InterPro"/>
</dbReference>
<comment type="subcellular location">
    <subcellularLocation>
        <location evidence="1">Nucleus</location>
    </subcellularLocation>
</comment>
<dbReference type="InterPro" id="IPR036427">
    <property type="entry name" value="Bromodomain-like_sf"/>
</dbReference>
<dbReference type="GO" id="GO:0006338">
    <property type="term" value="P:chromatin remodeling"/>
    <property type="evidence" value="ECO:0007669"/>
    <property type="project" value="InterPro"/>
</dbReference>
<accession>A0A553NNP9</accession>
<keyword evidence="6" id="KW-0804">Transcription</keyword>
<dbReference type="InterPro" id="IPR043151">
    <property type="entry name" value="BAH_sf"/>
</dbReference>
<evidence type="ECO:0000256" key="4">
    <source>
        <dbReference type="ARBA" id="ARBA00023015"/>
    </source>
</evidence>
<dbReference type="CDD" id="cd04717">
    <property type="entry name" value="BAH_polybromo"/>
    <property type="match status" value="1"/>
</dbReference>
<dbReference type="PROSITE" id="PS50118">
    <property type="entry name" value="HMG_BOX_2"/>
    <property type="match status" value="1"/>
</dbReference>
<protein>
    <recommendedName>
        <fullName evidence="20">Polybromo-1</fullName>
    </recommendedName>
</protein>
<keyword evidence="7 10" id="KW-0539">Nucleus</keyword>
<feature type="domain" description="C2H2-type" evidence="15">
    <location>
        <begin position="117"/>
        <end position="144"/>
    </location>
</feature>
<evidence type="ECO:0000256" key="5">
    <source>
        <dbReference type="ARBA" id="ARBA00023117"/>
    </source>
</evidence>
<evidence type="ECO:0000313" key="19">
    <source>
        <dbReference type="Proteomes" id="UP000318571"/>
    </source>
</evidence>
<dbReference type="GO" id="GO:0016586">
    <property type="term" value="C:RSC-type complex"/>
    <property type="evidence" value="ECO:0007669"/>
    <property type="project" value="InterPro"/>
</dbReference>
<dbReference type="FunFam" id="1.20.920.10:FF:000006">
    <property type="entry name" value="protein polybromo-1 isoform X1"/>
    <property type="match status" value="1"/>
</dbReference>
<evidence type="ECO:0000259" key="16">
    <source>
        <dbReference type="PROSITE" id="PS50982"/>
    </source>
</evidence>
<keyword evidence="3" id="KW-0156">Chromatin regulator</keyword>
<feature type="domain" description="Bromo" evidence="13">
    <location>
        <begin position="1033"/>
        <end position="1103"/>
    </location>
</feature>
<dbReference type="EMBL" id="VCGU01000011">
    <property type="protein sequence ID" value="TRY67072.1"/>
    <property type="molecule type" value="Genomic_DNA"/>
</dbReference>
<keyword evidence="5 8" id="KW-0103">Bromodomain</keyword>
<evidence type="ECO:0000256" key="11">
    <source>
        <dbReference type="SAM" id="Coils"/>
    </source>
</evidence>
<comment type="caution">
    <text evidence="18">The sequence shown here is derived from an EMBL/GenBank/DDBJ whole genome shotgun (WGS) entry which is preliminary data.</text>
</comment>
<dbReference type="GO" id="GO:0006368">
    <property type="term" value="P:transcription elongation by RNA polymerase II"/>
    <property type="evidence" value="ECO:0007669"/>
    <property type="project" value="TreeGrafter"/>
</dbReference>
<keyword evidence="9" id="KW-0863">Zinc-finger</keyword>
<dbReference type="InterPro" id="IPR036910">
    <property type="entry name" value="HMG_box_dom_sf"/>
</dbReference>
<feature type="region of interest" description="Disordered" evidence="12">
    <location>
        <begin position="200"/>
        <end position="226"/>
    </location>
</feature>
<feature type="domain" description="HMG box" evidence="14">
    <location>
        <begin position="1827"/>
        <end position="1934"/>
    </location>
</feature>
<dbReference type="GO" id="GO:0016514">
    <property type="term" value="C:SWI/SNF complex"/>
    <property type="evidence" value="ECO:0007669"/>
    <property type="project" value="TreeGrafter"/>
</dbReference>
<evidence type="ECO:0008006" key="20">
    <source>
        <dbReference type="Google" id="ProtNLM"/>
    </source>
</evidence>
<dbReference type="InterPro" id="IPR037382">
    <property type="entry name" value="Rsc/polybromo"/>
</dbReference>
<keyword evidence="2" id="KW-0677">Repeat</keyword>
<feature type="domain" description="BAH" evidence="17">
    <location>
        <begin position="1618"/>
        <end position="1734"/>
    </location>
</feature>
<evidence type="ECO:0000256" key="3">
    <source>
        <dbReference type="ARBA" id="ARBA00022853"/>
    </source>
</evidence>
<feature type="domain" description="MBD" evidence="16">
    <location>
        <begin position="471"/>
        <end position="538"/>
    </location>
</feature>
<dbReference type="InterPro" id="IPR001025">
    <property type="entry name" value="BAH_dom"/>
</dbReference>
<keyword evidence="19" id="KW-1185">Reference proteome</keyword>
<evidence type="ECO:0000256" key="9">
    <source>
        <dbReference type="PROSITE-ProRule" id="PRU00042"/>
    </source>
</evidence>
<dbReference type="SMART" id="SM00355">
    <property type="entry name" value="ZnF_C2H2"/>
    <property type="match status" value="1"/>
</dbReference>
<evidence type="ECO:0000256" key="1">
    <source>
        <dbReference type="ARBA" id="ARBA00004123"/>
    </source>
</evidence>
<dbReference type="PROSITE" id="PS50014">
    <property type="entry name" value="BROMODOMAIN_2"/>
    <property type="match status" value="5"/>
</dbReference>
<dbReference type="OMA" id="WQFYETL"/>
<feature type="coiled-coil region" evidence="11">
    <location>
        <begin position="1907"/>
        <end position="1940"/>
    </location>
</feature>
<dbReference type="SUPFAM" id="SSF57667">
    <property type="entry name" value="beta-beta-alpha zinc fingers"/>
    <property type="match status" value="1"/>
</dbReference>
<evidence type="ECO:0000259" key="13">
    <source>
        <dbReference type="PROSITE" id="PS50014"/>
    </source>
</evidence>
<evidence type="ECO:0000256" key="12">
    <source>
        <dbReference type="SAM" id="MobiDB-lite"/>
    </source>
</evidence>
<feature type="region of interest" description="Disordered" evidence="12">
    <location>
        <begin position="1796"/>
        <end position="1827"/>
    </location>
</feature>
<keyword evidence="9" id="KW-0479">Metal-binding</keyword>
<dbReference type="Pfam" id="PF01426">
    <property type="entry name" value="BAH"/>
    <property type="match status" value="2"/>
</dbReference>
<dbReference type="SUPFAM" id="SSF47095">
    <property type="entry name" value="HMG-box"/>
    <property type="match status" value="2"/>
</dbReference>
<dbReference type="GO" id="GO:0003677">
    <property type="term" value="F:DNA binding"/>
    <property type="evidence" value="ECO:0007669"/>
    <property type="project" value="UniProtKB-UniRule"/>
</dbReference>
<dbReference type="CDD" id="cd00084">
    <property type="entry name" value="HMG-box_SF"/>
    <property type="match status" value="1"/>
</dbReference>
<evidence type="ECO:0000256" key="7">
    <source>
        <dbReference type="ARBA" id="ARBA00023242"/>
    </source>
</evidence>
<dbReference type="SMART" id="SM00439">
    <property type="entry name" value="BAH"/>
    <property type="match status" value="2"/>
</dbReference>
<dbReference type="InterPro" id="IPR018359">
    <property type="entry name" value="Bromodomain_CS"/>
</dbReference>
<evidence type="ECO:0000259" key="14">
    <source>
        <dbReference type="PROSITE" id="PS50118"/>
    </source>
</evidence>
<dbReference type="Gene3D" id="3.30.890.10">
    <property type="entry name" value="Methyl-cpg-binding Protein 2, Chain A"/>
    <property type="match status" value="1"/>
</dbReference>
<feature type="compositionally biased region" description="Basic and acidic residues" evidence="12">
    <location>
        <begin position="1386"/>
        <end position="1406"/>
    </location>
</feature>
<dbReference type="Pfam" id="PF09011">
    <property type="entry name" value="HMG_box_2"/>
    <property type="match status" value="1"/>
</dbReference>
<dbReference type="GO" id="GO:0008270">
    <property type="term" value="F:zinc ion binding"/>
    <property type="evidence" value="ECO:0007669"/>
    <property type="project" value="UniProtKB-KW"/>
</dbReference>
<dbReference type="Proteomes" id="UP000318571">
    <property type="component" value="Chromosome 4"/>
</dbReference>
<keyword evidence="10" id="KW-0238">DNA-binding</keyword>
<dbReference type="InterPro" id="IPR013087">
    <property type="entry name" value="Znf_C2H2_type"/>
</dbReference>
<dbReference type="PROSITE" id="PS50157">
    <property type="entry name" value="ZINC_FINGER_C2H2_2"/>
    <property type="match status" value="1"/>
</dbReference>
<dbReference type="Pfam" id="PF00439">
    <property type="entry name" value="Bromodomain"/>
    <property type="match status" value="6"/>
</dbReference>
<evidence type="ECO:0000256" key="6">
    <source>
        <dbReference type="ARBA" id="ARBA00023163"/>
    </source>
</evidence>
<dbReference type="Gene3D" id="1.10.30.10">
    <property type="entry name" value="High mobility group box domain"/>
    <property type="match status" value="1"/>
</dbReference>
<dbReference type="SUPFAM" id="SSF54171">
    <property type="entry name" value="DNA-binding domain"/>
    <property type="match status" value="1"/>
</dbReference>
<dbReference type="PROSITE" id="PS51038">
    <property type="entry name" value="BAH"/>
    <property type="match status" value="2"/>
</dbReference>
<dbReference type="SMART" id="SM00297">
    <property type="entry name" value="BROMO"/>
    <property type="match status" value="6"/>
</dbReference>